<dbReference type="InterPro" id="IPR027268">
    <property type="entry name" value="Peptidase_M4/M1_CTD_sf"/>
</dbReference>
<evidence type="ECO:0000259" key="8">
    <source>
        <dbReference type="Pfam" id="PF25316"/>
    </source>
</evidence>
<evidence type="ECO:0000256" key="2">
    <source>
        <dbReference type="ARBA" id="ARBA00010937"/>
    </source>
</evidence>
<feature type="domain" description="Transcription initiation factor TFIID subunit 2 TPR repeats" evidence="9">
    <location>
        <begin position="751"/>
        <end position="1030"/>
    </location>
</feature>
<dbReference type="SUPFAM" id="SSF63737">
    <property type="entry name" value="Leukotriene A4 hydrolase N-terminal domain"/>
    <property type="match status" value="1"/>
</dbReference>
<sequence length="1314" mass="148614">MEVDGADNASPIVRTKPYTLINQKVDLDIGFDQRIKGSTQLTIFPEYTDLKAIVLNARQCRIRNITVNKLKPDNIVYADPCDTLNLHLDGSVNQHHIIEEKLRGSFQAPPDPELVIFLPSDLKIVENPEFVVQTATGVKSSKVTGNAQTEAEAAEGLEDAAVSKYTKLEVQFDFVTIHTRDALHFSVGPPGSGRWPHVYTRGGFLPGRASCLFPCIDSLYYRCTWEISITGPRTVGDALRQISGESAQDSTSKSEIEPFEAKEMVYVCPGEITDDVVSKSDPTKRTVSYSISRDVSAQHIGFAIGPFEEVDLATLREAKQIEMLGENAAPIMAYCLPGKKAEVEYTCLPTTDALDHYASQHAPYPYQSFSYCFVEDHPDRPASFAGLVVCSSRMLYPESIIDPQQEVTRLLIQTITTQWLGIQIVPKQPEDTWVVVGSALFLAELFMKELCGNNEHRWRMKTVADQVCELDHERPSIWDMGRILHVDPAEYDFLALKAPLVLFILDNRIKKEHGSHKMGANIGKFMSRARMEDLKDNLLSTQEFCKMTEKVLHAPIDDFVNQWVKGAGTPTFTIAQKFNKKRLVVEMTIRQGLAENALAKELEADNFMRDVREEFNGVWANEPQNLFTGPMTIRIHEADGTPYEHIVQIKEANQKIEVPYNTKYKRLKRSKKQRAKNAPRVEGDEEQEPLLYCLGDVLQEDDEMADWQISEWSAEDEARMNTESYEWIRVDADFEWIAKVSPFLPGPMFVSQLQQDKDVDAQLFSLQSIGMYSASRLISSILVRTMMDNRYFHGIRRTAAELMVKHASSEKDIGMIGLFHLKKAYETLYCVKEGDAIMARPNDFSDQLSYRVQCAILEAISKVRDERGHAPDEVRKFLFDKLKFNDNSQNDYSDAYFVLSLLKGFTSVIIARPEPPAEDDLRMMTLAEQIVWGNKQQEERQALDEIDRYRRMDEWTSSYQNLYSRTALECQARLSRAGIRHFTPMHFLQYARPGNYDMLRCTAYEMLAAEAFQMDRLLHNFVHGMTTVGSPYIRQRMRQAFGKALARKALGLGSRKPIVAAAPEVLNDLTVDAAPVAAPIADAERRTSIDGALKALKVELADNLVLKKALWQSLCHPDAGYEDVRATLEFCQMLYEKHEEARFAIALPHYWRCEYIGNGKLTFRRSDSVRTKAREVWQPQKATDAATLPRPATSGPKQAVKSSGLTLKLTNKKVSVSHARTPPVSATPTPPPSQRPSQSGSLKKCLRSSARFSSEQFPNTNATSMAKGTKLPKTEELSKSATPDWDVQPVEEVERSRFGRRLKKKRWADESPKP</sequence>
<dbReference type="GO" id="GO:0003682">
    <property type="term" value="F:chromatin binding"/>
    <property type="evidence" value="ECO:0007669"/>
    <property type="project" value="TreeGrafter"/>
</dbReference>
<keyword evidence="4" id="KW-0805">Transcription regulation</keyword>
<keyword evidence="5" id="KW-0804">Transcription</keyword>
<dbReference type="Proteomes" id="UP001309876">
    <property type="component" value="Unassembled WGS sequence"/>
</dbReference>
<dbReference type="GO" id="GO:0000976">
    <property type="term" value="F:transcription cis-regulatory region binding"/>
    <property type="evidence" value="ECO:0007669"/>
    <property type="project" value="TreeGrafter"/>
</dbReference>
<dbReference type="EMBL" id="JAVRRJ010000008">
    <property type="protein sequence ID" value="KAK5082355.1"/>
    <property type="molecule type" value="Genomic_DNA"/>
</dbReference>
<dbReference type="GO" id="GO:0016251">
    <property type="term" value="F:RNA polymerase II general transcription initiation factor activity"/>
    <property type="evidence" value="ECO:0007669"/>
    <property type="project" value="TreeGrafter"/>
</dbReference>
<dbReference type="Pfam" id="PF25577">
    <property type="entry name" value="TPR_TAF2_C"/>
    <property type="match status" value="1"/>
</dbReference>
<feature type="compositionally biased region" description="Polar residues" evidence="7">
    <location>
        <begin position="1250"/>
        <end position="1266"/>
    </location>
</feature>
<dbReference type="Gene3D" id="1.10.390.10">
    <property type="entry name" value="Neutral Protease Domain 2"/>
    <property type="match status" value="1"/>
</dbReference>
<feature type="domain" description="Transcription initiation factor TFIID subunit 2 Ig-like" evidence="8">
    <location>
        <begin position="568"/>
        <end position="740"/>
    </location>
</feature>
<dbReference type="InterPro" id="IPR042097">
    <property type="entry name" value="Aminopeptidase_N-like_N_sf"/>
</dbReference>
<dbReference type="PANTHER" id="PTHR15137:SF9">
    <property type="entry name" value="TRANSCRIPTION INITIATION FACTOR TFIID SUBUNIT 2"/>
    <property type="match status" value="1"/>
</dbReference>
<dbReference type="Pfam" id="PF25316">
    <property type="entry name" value="TAF2_3rd"/>
    <property type="match status" value="1"/>
</dbReference>
<gene>
    <name evidence="10" type="primary">taf2</name>
    <name evidence="10" type="ORF">LTR05_007501</name>
</gene>
<comment type="caution">
    <text evidence="10">The sequence shown here is derived from an EMBL/GenBank/DDBJ whole genome shotgun (WGS) entry which is preliminary data.</text>
</comment>
<reference evidence="10 11" key="1">
    <citation type="submission" date="2023-08" db="EMBL/GenBank/DDBJ databases">
        <title>Black Yeasts Isolated from many extreme environments.</title>
        <authorList>
            <person name="Coleine C."/>
            <person name="Stajich J.E."/>
            <person name="Selbmann L."/>
        </authorList>
    </citation>
    <scope>NUCLEOTIDE SEQUENCE [LARGE SCALE GENOMIC DNA]</scope>
    <source>
        <strain evidence="10 11">CCFEE 5910</strain>
    </source>
</reference>
<protein>
    <recommendedName>
        <fullName evidence="3">Transcription initiation factor TFIID subunit 2</fullName>
    </recommendedName>
</protein>
<comment type="similarity">
    <text evidence="2">Belongs to the TAF2 family.</text>
</comment>
<dbReference type="Gene3D" id="2.60.40.1730">
    <property type="entry name" value="tricorn interacting facor f3 domain"/>
    <property type="match status" value="1"/>
</dbReference>
<evidence type="ECO:0000256" key="1">
    <source>
        <dbReference type="ARBA" id="ARBA00004123"/>
    </source>
</evidence>
<feature type="compositionally biased region" description="Polar residues" evidence="7">
    <location>
        <begin position="1200"/>
        <end position="1214"/>
    </location>
</feature>
<keyword evidence="11" id="KW-1185">Reference proteome</keyword>
<evidence type="ECO:0000256" key="4">
    <source>
        <dbReference type="ARBA" id="ARBA00023015"/>
    </source>
</evidence>
<evidence type="ECO:0000256" key="3">
    <source>
        <dbReference type="ARBA" id="ARBA00017363"/>
    </source>
</evidence>
<accession>A0AAN7Y4P1</accession>
<keyword evidence="6" id="KW-0539">Nucleus</keyword>
<evidence type="ECO:0000256" key="6">
    <source>
        <dbReference type="ARBA" id="ARBA00023242"/>
    </source>
</evidence>
<dbReference type="GO" id="GO:0005669">
    <property type="term" value="C:transcription factor TFIID complex"/>
    <property type="evidence" value="ECO:0007669"/>
    <property type="project" value="InterPro"/>
</dbReference>
<dbReference type="GO" id="GO:0006367">
    <property type="term" value="P:transcription initiation at RNA polymerase II promoter"/>
    <property type="evidence" value="ECO:0007669"/>
    <property type="project" value="TreeGrafter"/>
</dbReference>
<dbReference type="CDD" id="cd09839">
    <property type="entry name" value="M1_like_TAF2"/>
    <property type="match status" value="1"/>
</dbReference>
<evidence type="ECO:0000259" key="9">
    <source>
        <dbReference type="Pfam" id="PF25577"/>
    </source>
</evidence>
<dbReference type="SUPFAM" id="SSF55486">
    <property type="entry name" value="Metalloproteases ('zincins'), catalytic domain"/>
    <property type="match status" value="1"/>
</dbReference>
<dbReference type="PANTHER" id="PTHR15137">
    <property type="entry name" value="TRANSCRIPTION INITIATION FACTOR TFIID"/>
    <property type="match status" value="1"/>
</dbReference>
<dbReference type="InterPro" id="IPR057345">
    <property type="entry name" value="Ig-like_TAF2"/>
</dbReference>
<evidence type="ECO:0000256" key="5">
    <source>
        <dbReference type="ARBA" id="ARBA00023163"/>
    </source>
</evidence>
<evidence type="ECO:0000313" key="11">
    <source>
        <dbReference type="Proteomes" id="UP001309876"/>
    </source>
</evidence>
<evidence type="ECO:0000256" key="7">
    <source>
        <dbReference type="SAM" id="MobiDB-lite"/>
    </source>
</evidence>
<organism evidence="10 11">
    <name type="scientific">Lithohypha guttulata</name>
    <dbReference type="NCBI Taxonomy" id="1690604"/>
    <lineage>
        <taxon>Eukaryota</taxon>
        <taxon>Fungi</taxon>
        <taxon>Dikarya</taxon>
        <taxon>Ascomycota</taxon>
        <taxon>Pezizomycotina</taxon>
        <taxon>Eurotiomycetes</taxon>
        <taxon>Chaetothyriomycetidae</taxon>
        <taxon>Chaetothyriales</taxon>
        <taxon>Trichomeriaceae</taxon>
        <taxon>Lithohypha</taxon>
    </lineage>
</organism>
<evidence type="ECO:0000313" key="10">
    <source>
        <dbReference type="EMBL" id="KAK5082355.1"/>
    </source>
</evidence>
<comment type="subcellular location">
    <subcellularLocation>
        <location evidence="1">Nucleus</location>
    </subcellularLocation>
</comment>
<proteinExistence type="inferred from homology"/>
<feature type="region of interest" description="Disordered" evidence="7">
    <location>
        <begin position="1173"/>
        <end position="1314"/>
    </location>
</feature>
<name>A0AAN7Y4P1_9EURO</name>
<dbReference type="InterPro" id="IPR057991">
    <property type="entry name" value="TPR_TAF2_C"/>
</dbReference>
<dbReference type="InterPro" id="IPR037813">
    <property type="entry name" value="TAF2"/>
</dbReference>